<reference evidence="1" key="1">
    <citation type="submission" date="2022-12" db="EMBL/GenBank/DDBJ databases">
        <title>Genome Sequence of Lasiodiplodia mahajangana.</title>
        <authorList>
            <person name="Buettner E."/>
        </authorList>
    </citation>
    <scope>NUCLEOTIDE SEQUENCE</scope>
    <source>
        <strain evidence="1">VT137</strain>
    </source>
</reference>
<comment type="caution">
    <text evidence="1">The sequence shown here is derived from an EMBL/GenBank/DDBJ whole genome shotgun (WGS) entry which is preliminary data.</text>
</comment>
<evidence type="ECO:0000313" key="1">
    <source>
        <dbReference type="EMBL" id="KAJ8124247.1"/>
    </source>
</evidence>
<keyword evidence="2" id="KW-1185">Reference proteome</keyword>
<name>A0ACC2JA48_9PEZI</name>
<dbReference type="Proteomes" id="UP001153332">
    <property type="component" value="Unassembled WGS sequence"/>
</dbReference>
<protein>
    <submittedName>
        <fullName evidence="1">Uncharacterized protein</fullName>
    </submittedName>
</protein>
<sequence>MSISPALAEPTGTMSADDMAASILESQSDSYEERAARLQDILDFDLPKLRRWCEKTYEILSSLTSVEPAGEERKRLNLARRSFNLARRPLAEDDAAYIDISSSDLPFRDDPDTHATMRKIECSTNLVSLLLSLIDVKRSKQAILPFLQQLDNAFHTMLYQAPSDQLEDCELALRLRCYYFMESLQVAPEAEPHILATTIFCKQAASTPDEAMLRLLEGPFRGLGHLEHGKDYTTSEYFKEQMESIIAKISLPERNKIFEAFSGTLPERDDLLEELRAWALRMYLHVNQKADENGLPSNDQNPGQVNHGVVREGSKGLHPSEDGRSDAGSDSGSSSEHEYHKLKTITKEPSFIQDPATLAAVRQSERERSRHPRTEPPLNQQPAKGKMTGSQIVDAILRLNPADVLEPTPDAEDPTGTRAPYSRSHSGSQSSSTSQELGAAGKRRRPRRPQEDEDYVDDNDDFEVNEQLIDESRRIQHGDSNTAKPVTKRSRFSGNSGNMAGRSLSPDDDTPASTNVRERDLAVLSQVAHANRLANKPRGHQIRERWSDVDTDHLINLIADRSLGCSWAAMEKEGGFQTKRNQQAIRDKARNLKKGYLCADAILPSGFDYVYLSKKERDDVIASGHNPDRREDDIDERGRVTHNLWRDRSE</sequence>
<proteinExistence type="predicted"/>
<gene>
    <name evidence="1" type="ORF">O1611_g9394</name>
</gene>
<organism evidence="1 2">
    <name type="scientific">Lasiodiplodia mahajangana</name>
    <dbReference type="NCBI Taxonomy" id="1108764"/>
    <lineage>
        <taxon>Eukaryota</taxon>
        <taxon>Fungi</taxon>
        <taxon>Dikarya</taxon>
        <taxon>Ascomycota</taxon>
        <taxon>Pezizomycotina</taxon>
        <taxon>Dothideomycetes</taxon>
        <taxon>Dothideomycetes incertae sedis</taxon>
        <taxon>Botryosphaeriales</taxon>
        <taxon>Botryosphaeriaceae</taxon>
        <taxon>Lasiodiplodia</taxon>
    </lineage>
</organism>
<evidence type="ECO:0000313" key="2">
    <source>
        <dbReference type="Proteomes" id="UP001153332"/>
    </source>
</evidence>
<accession>A0ACC2JA48</accession>
<dbReference type="EMBL" id="JAPUUL010003180">
    <property type="protein sequence ID" value="KAJ8124247.1"/>
    <property type="molecule type" value="Genomic_DNA"/>
</dbReference>